<feature type="signal peptide" evidence="2">
    <location>
        <begin position="1"/>
        <end position="24"/>
    </location>
</feature>
<accession>A0A9X2VVK1</accession>
<proteinExistence type="predicted"/>
<dbReference type="InterPro" id="IPR012314">
    <property type="entry name" value="Pept_M12B_GON-ADAMTSs"/>
</dbReference>
<keyword evidence="1" id="KW-0479">Metal-binding</keyword>
<keyword evidence="5" id="KW-1185">Reference proteome</keyword>
<name>A0A9X2VVK1_9PSEU</name>
<dbReference type="GO" id="GO:0008270">
    <property type="term" value="F:zinc ion binding"/>
    <property type="evidence" value="ECO:0007669"/>
    <property type="project" value="InterPro"/>
</dbReference>
<evidence type="ECO:0000259" key="3">
    <source>
        <dbReference type="Pfam" id="PF08685"/>
    </source>
</evidence>
<feature type="domain" description="GON" evidence="3">
    <location>
        <begin position="94"/>
        <end position="197"/>
    </location>
</feature>
<protein>
    <submittedName>
        <fullName evidence="4">GON domain-containing protein</fullName>
    </submittedName>
</protein>
<dbReference type="EMBL" id="JANYMP010000033">
    <property type="protein sequence ID" value="MCS7483500.1"/>
    <property type="molecule type" value="Genomic_DNA"/>
</dbReference>
<dbReference type="GO" id="GO:0004222">
    <property type="term" value="F:metalloendopeptidase activity"/>
    <property type="evidence" value="ECO:0007669"/>
    <property type="project" value="InterPro"/>
</dbReference>
<feature type="domain" description="GON" evidence="3">
    <location>
        <begin position="34"/>
        <end position="84"/>
    </location>
</feature>
<dbReference type="Proteomes" id="UP001141259">
    <property type="component" value="Unassembled WGS sequence"/>
</dbReference>
<dbReference type="RefSeq" id="WP_259628957.1">
    <property type="nucleotide sequence ID" value="NZ_JANYMP010000033.1"/>
</dbReference>
<dbReference type="Pfam" id="PF08685">
    <property type="entry name" value="GON"/>
    <property type="match status" value="2"/>
</dbReference>
<evidence type="ECO:0000256" key="1">
    <source>
        <dbReference type="ARBA" id="ARBA00022723"/>
    </source>
</evidence>
<reference evidence="4" key="1">
    <citation type="submission" date="2022-08" db="EMBL/GenBank/DDBJ databases">
        <authorList>
            <person name="Tistechok S."/>
            <person name="Samborskyy M."/>
            <person name="Roman I."/>
        </authorList>
    </citation>
    <scope>NUCLEOTIDE SEQUENCE</scope>
    <source>
        <strain evidence="4">DSM 103496</strain>
    </source>
</reference>
<comment type="caution">
    <text evidence="4">The sequence shown here is derived from an EMBL/GenBank/DDBJ whole genome shotgun (WGS) entry which is preliminary data.</text>
</comment>
<evidence type="ECO:0000313" key="5">
    <source>
        <dbReference type="Proteomes" id="UP001141259"/>
    </source>
</evidence>
<sequence>MIRRIVVAVAAAALVVITPSTASARQALTIPPADCAGIRAALPIAGDGNYLLNTGTHLVPVYCHDMAGTPREYVTLGAANFSQYTAGGAAPGTSVRTTFTRVRLDPATLVVDINDLTFATSTGSLTQGGTVVVSMPYAVAMSCNSSASGVARVDLTGTAFVLSDTFQVGGFNASGSATTSPDNRAADVTGGGYCGWTTSAPYIYNPTNPSGPDFHLDLACGPYNLIDVVLNRACVTL</sequence>
<keyword evidence="2" id="KW-0732">Signal</keyword>
<evidence type="ECO:0000313" key="4">
    <source>
        <dbReference type="EMBL" id="MCS7483500.1"/>
    </source>
</evidence>
<evidence type="ECO:0000256" key="2">
    <source>
        <dbReference type="SAM" id="SignalP"/>
    </source>
</evidence>
<dbReference type="AlphaFoldDB" id="A0A9X2VVK1"/>
<gene>
    <name evidence="4" type="ORF">NZH93_42230</name>
</gene>
<organism evidence="4 5">
    <name type="scientific">Umezawaea endophytica</name>
    <dbReference type="NCBI Taxonomy" id="1654476"/>
    <lineage>
        <taxon>Bacteria</taxon>
        <taxon>Bacillati</taxon>
        <taxon>Actinomycetota</taxon>
        <taxon>Actinomycetes</taxon>
        <taxon>Pseudonocardiales</taxon>
        <taxon>Pseudonocardiaceae</taxon>
        <taxon>Umezawaea</taxon>
    </lineage>
</organism>
<feature type="chain" id="PRO_5040880540" evidence="2">
    <location>
        <begin position="25"/>
        <end position="237"/>
    </location>
</feature>